<feature type="compositionally biased region" description="Basic and acidic residues" evidence="1">
    <location>
        <begin position="324"/>
        <end position="337"/>
    </location>
</feature>
<dbReference type="OMA" id="HYHEPEL"/>
<organism evidence="2 3">
    <name type="scientific">Coniosporium apollinis (strain CBS 100218)</name>
    <name type="common">Rock-inhabiting black yeast</name>
    <dbReference type="NCBI Taxonomy" id="1168221"/>
    <lineage>
        <taxon>Eukaryota</taxon>
        <taxon>Fungi</taxon>
        <taxon>Dikarya</taxon>
        <taxon>Ascomycota</taxon>
        <taxon>Pezizomycotina</taxon>
        <taxon>Dothideomycetes</taxon>
        <taxon>Dothideomycetes incertae sedis</taxon>
        <taxon>Coniosporium</taxon>
    </lineage>
</organism>
<dbReference type="AlphaFoldDB" id="R7YJB8"/>
<protein>
    <submittedName>
        <fullName evidence="2">Uncharacterized protein</fullName>
    </submittedName>
</protein>
<dbReference type="PRINTS" id="PR01217">
    <property type="entry name" value="PRICHEXTENSN"/>
</dbReference>
<feature type="compositionally biased region" description="Low complexity" evidence="1">
    <location>
        <begin position="250"/>
        <end position="260"/>
    </location>
</feature>
<feature type="compositionally biased region" description="Pro residues" evidence="1">
    <location>
        <begin position="186"/>
        <end position="203"/>
    </location>
</feature>
<evidence type="ECO:0000313" key="3">
    <source>
        <dbReference type="Proteomes" id="UP000016924"/>
    </source>
</evidence>
<feature type="region of interest" description="Disordered" evidence="1">
    <location>
        <begin position="19"/>
        <end position="465"/>
    </location>
</feature>
<name>R7YJB8_CONA1</name>
<proteinExistence type="predicted"/>
<dbReference type="RefSeq" id="XP_007777290.1">
    <property type="nucleotide sequence ID" value="XM_007779100.1"/>
</dbReference>
<feature type="compositionally biased region" description="Basic and acidic residues" evidence="1">
    <location>
        <begin position="344"/>
        <end position="363"/>
    </location>
</feature>
<evidence type="ECO:0000313" key="2">
    <source>
        <dbReference type="EMBL" id="EON61973.1"/>
    </source>
</evidence>
<feature type="compositionally biased region" description="Pro residues" evidence="1">
    <location>
        <begin position="23"/>
        <end position="50"/>
    </location>
</feature>
<feature type="compositionally biased region" description="Basic and acidic residues" evidence="1">
    <location>
        <begin position="117"/>
        <end position="136"/>
    </location>
</feature>
<dbReference type="HOGENOM" id="CLU_541860_0_0_1"/>
<accession>R7YJB8</accession>
<evidence type="ECO:0000256" key="1">
    <source>
        <dbReference type="SAM" id="MobiDB-lite"/>
    </source>
</evidence>
<feature type="compositionally biased region" description="Low complexity" evidence="1">
    <location>
        <begin position="389"/>
        <end position="407"/>
    </location>
</feature>
<dbReference type="GeneID" id="19898502"/>
<dbReference type="EMBL" id="JH767557">
    <property type="protein sequence ID" value="EON61973.1"/>
    <property type="molecule type" value="Genomic_DNA"/>
</dbReference>
<feature type="compositionally biased region" description="Basic and acidic residues" evidence="1">
    <location>
        <begin position="434"/>
        <end position="444"/>
    </location>
</feature>
<feature type="compositionally biased region" description="Basic and acidic residues" evidence="1">
    <location>
        <begin position="143"/>
        <end position="184"/>
    </location>
</feature>
<dbReference type="Proteomes" id="UP000016924">
    <property type="component" value="Unassembled WGS sequence"/>
</dbReference>
<feature type="compositionally biased region" description="Pro residues" evidence="1">
    <location>
        <begin position="80"/>
        <end position="101"/>
    </location>
</feature>
<sequence>MTQPNIHWVYYPVPGPFGSGYPGIPPPPVPVPVNSPHSPSPQPPPAPAPTQPTYDDEPYEIIHIKRRYSTPPTAHHHEPPPPPSPPPPAPPAPPAPAPRAHSPPRPRRRTSIVFHDSSTEDDRRATPAPRRPEIHYRHVSAPEQKRDDRHGHDVHRGVEYRDVSHHGPSRYEHYVAVDDYDGYHHPSPPPPQRRPPPAQPPPARHPHHDHSPPPPRRLATREAMIPGPPPRPPPARHHYHEPELSRGRNRSPLRSAMRAPSRPRPGRHSAGFDRPARSTDSLAVNFNEARVSFAPEPRSSRRHDSFSDSDIEIEQVRTRRRYRPGYDGHDSIEHEAPPDDFSNFDDHRGYHYEYHRVVARDAEPLPAPTPPPTTKKQDNHQPSGPKHPAPASAPTSAPTSTPALAPAKPEPCSHCNPPKEAASKPDSTKVAPAPKEKAPEQHWEEDWDSDTATHDSREPFTHVDVREVRRSDGRCIEIEETTHLPEEHHRDGGRSVRMSWRDV</sequence>
<feature type="compositionally biased region" description="Basic and acidic residues" evidence="1">
    <location>
        <begin position="451"/>
        <end position="465"/>
    </location>
</feature>
<feature type="region of interest" description="Disordered" evidence="1">
    <location>
        <begin position="481"/>
        <end position="503"/>
    </location>
</feature>
<gene>
    <name evidence="2" type="ORF">W97_01191</name>
</gene>
<reference evidence="3" key="1">
    <citation type="submission" date="2012-06" db="EMBL/GenBank/DDBJ databases">
        <title>The genome sequence of Coniosporium apollinis CBS 100218.</title>
        <authorList>
            <consortium name="The Broad Institute Genome Sequencing Platform"/>
            <person name="Cuomo C."/>
            <person name="Gorbushina A."/>
            <person name="Noack S."/>
            <person name="Walker B."/>
            <person name="Young S.K."/>
            <person name="Zeng Q."/>
            <person name="Gargeya S."/>
            <person name="Fitzgerald M."/>
            <person name="Haas B."/>
            <person name="Abouelleil A."/>
            <person name="Alvarado L."/>
            <person name="Arachchi H.M."/>
            <person name="Berlin A.M."/>
            <person name="Chapman S.B."/>
            <person name="Goldberg J."/>
            <person name="Griggs A."/>
            <person name="Gujja S."/>
            <person name="Hansen M."/>
            <person name="Howarth C."/>
            <person name="Imamovic A."/>
            <person name="Larimer J."/>
            <person name="McCowan C."/>
            <person name="Montmayeur A."/>
            <person name="Murphy C."/>
            <person name="Neiman D."/>
            <person name="Pearson M."/>
            <person name="Priest M."/>
            <person name="Roberts A."/>
            <person name="Saif S."/>
            <person name="Shea T."/>
            <person name="Sisk P."/>
            <person name="Sykes S."/>
            <person name="Wortman J."/>
            <person name="Nusbaum C."/>
            <person name="Birren B."/>
        </authorList>
    </citation>
    <scope>NUCLEOTIDE SEQUENCE [LARGE SCALE GENOMIC DNA]</scope>
    <source>
        <strain evidence="3">CBS 100218</strain>
    </source>
</reference>
<keyword evidence="3" id="KW-1185">Reference proteome</keyword>